<feature type="transmembrane region" description="Helical" evidence="2">
    <location>
        <begin position="45"/>
        <end position="73"/>
    </location>
</feature>
<feature type="transmembrane region" description="Helical" evidence="2">
    <location>
        <begin position="85"/>
        <end position="107"/>
    </location>
</feature>
<proteinExistence type="predicted"/>
<name>A0A852T2J2_9MICO</name>
<dbReference type="AlphaFoldDB" id="A0A852T2J2"/>
<keyword evidence="2" id="KW-0472">Membrane</keyword>
<dbReference type="Proteomes" id="UP000589620">
    <property type="component" value="Unassembled WGS sequence"/>
</dbReference>
<evidence type="ECO:0000256" key="2">
    <source>
        <dbReference type="SAM" id="Phobius"/>
    </source>
</evidence>
<comment type="caution">
    <text evidence="3">The sequence shown here is derived from an EMBL/GenBank/DDBJ whole genome shotgun (WGS) entry which is preliminary data.</text>
</comment>
<keyword evidence="2" id="KW-1133">Transmembrane helix</keyword>
<feature type="region of interest" description="Disordered" evidence="1">
    <location>
        <begin position="1"/>
        <end position="30"/>
    </location>
</feature>
<protein>
    <submittedName>
        <fullName evidence="3">Amino acid transporter</fullName>
    </submittedName>
</protein>
<evidence type="ECO:0000313" key="3">
    <source>
        <dbReference type="EMBL" id="NYD75095.1"/>
    </source>
</evidence>
<organism evidence="3 4">
    <name type="scientific">Leifsonia soli</name>
    <dbReference type="NCBI Taxonomy" id="582665"/>
    <lineage>
        <taxon>Bacteria</taxon>
        <taxon>Bacillati</taxon>
        <taxon>Actinomycetota</taxon>
        <taxon>Actinomycetes</taxon>
        <taxon>Micrococcales</taxon>
        <taxon>Microbacteriaceae</taxon>
        <taxon>Leifsonia</taxon>
    </lineage>
</organism>
<dbReference type="RefSeq" id="WP_179457127.1">
    <property type="nucleotide sequence ID" value="NZ_BAAAPX010000001.1"/>
</dbReference>
<accession>A0A852T2J2</accession>
<evidence type="ECO:0000313" key="4">
    <source>
        <dbReference type="Proteomes" id="UP000589620"/>
    </source>
</evidence>
<evidence type="ECO:0000256" key="1">
    <source>
        <dbReference type="SAM" id="MobiDB-lite"/>
    </source>
</evidence>
<gene>
    <name evidence="3" type="ORF">BJ963_002614</name>
</gene>
<keyword evidence="2" id="KW-0812">Transmembrane</keyword>
<sequence length="111" mass="11703">MTDETPSFPPDATPRADQPTPSPPFPGALPAIPAPERLPFSKPAIWGFVIACVSLFVFGFIGALGAAISARGFRAARQGIARGRGLAIAGMIIGTVGFLYYAVVFILTRFH</sequence>
<dbReference type="EMBL" id="JACCBJ010000001">
    <property type="protein sequence ID" value="NYD75095.1"/>
    <property type="molecule type" value="Genomic_DNA"/>
</dbReference>
<reference evidence="3 4" key="1">
    <citation type="submission" date="2020-07" db="EMBL/GenBank/DDBJ databases">
        <title>Sequencing the genomes of 1000 actinobacteria strains.</title>
        <authorList>
            <person name="Klenk H.-P."/>
        </authorList>
    </citation>
    <scope>NUCLEOTIDE SEQUENCE [LARGE SCALE GENOMIC DNA]</scope>
    <source>
        <strain evidence="3 4">DSM 23871</strain>
    </source>
</reference>
<keyword evidence="4" id="KW-1185">Reference proteome</keyword>